<protein>
    <submittedName>
        <fullName evidence="1">Rab GTPase-activating protein 1</fullName>
    </submittedName>
</protein>
<comment type="caution">
    <text evidence="1">The sequence shown here is derived from an EMBL/GenBank/DDBJ whole genome shotgun (WGS) entry which is preliminary data.</text>
</comment>
<dbReference type="AlphaFoldDB" id="V8NUC8"/>
<evidence type="ECO:0000313" key="1">
    <source>
        <dbReference type="EMBL" id="ETE65142.1"/>
    </source>
</evidence>
<dbReference type="Proteomes" id="UP000018936">
    <property type="component" value="Unassembled WGS sequence"/>
</dbReference>
<reference evidence="1 2" key="1">
    <citation type="journal article" date="2013" name="Proc. Natl. Acad. Sci. U.S.A.">
        <title>The king cobra genome reveals dynamic gene evolution and adaptation in the snake venom system.</title>
        <authorList>
            <person name="Vonk F.J."/>
            <person name="Casewell N.R."/>
            <person name="Henkel C.V."/>
            <person name="Heimberg A.M."/>
            <person name="Jansen H.J."/>
            <person name="McCleary R.J."/>
            <person name="Kerkkamp H.M."/>
            <person name="Vos R.A."/>
            <person name="Guerreiro I."/>
            <person name="Calvete J.J."/>
            <person name="Wuster W."/>
            <person name="Woods A.E."/>
            <person name="Logan J.M."/>
            <person name="Harrison R.A."/>
            <person name="Castoe T.A."/>
            <person name="de Koning A.P."/>
            <person name="Pollock D.D."/>
            <person name="Yandell M."/>
            <person name="Calderon D."/>
            <person name="Renjifo C."/>
            <person name="Currier R.B."/>
            <person name="Salgado D."/>
            <person name="Pla D."/>
            <person name="Sanz L."/>
            <person name="Hyder A.S."/>
            <person name="Ribeiro J.M."/>
            <person name="Arntzen J.W."/>
            <person name="van den Thillart G.E."/>
            <person name="Boetzer M."/>
            <person name="Pirovano W."/>
            <person name="Dirks R.P."/>
            <person name="Spaink H.P."/>
            <person name="Duboule D."/>
            <person name="McGlinn E."/>
            <person name="Kini R.M."/>
            <person name="Richardson M.K."/>
        </authorList>
    </citation>
    <scope>NUCLEOTIDE SEQUENCE</scope>
    <source>
        <tissue evidence="1">Blood</tissue>
    </source>
</reference>
<feature type="non-terminal residue" evidence="1">
    <location>
        <position position="1"/>
    </location>
</feature>
<organism evidence="1 2">
    <name type="scientific">Ophiophagus hannah</name>
    <name type="common">King cobra</name>
    <name type="synonym">Naja hannah</name>
    <dbReference type="NCBI Taxonomy" id="8665"/>
    <lineage>
        <taxon>Eukaryota</taxon>
        <taxon>Metazoa</taxon>
        <taxon>Chordata</taxon>
        <taxon>Craniata</taxon>
        <taxon>Vertebrata</taxon>
        <taxon>Euteleostomi</taxon>
        <taxon>Lepidosauria</taxon>
        <taxon>Squamata</taxon>
        <taxon>Bifurcata</taxon>
        <taxon>Unidentata</taxon>
        <taxon>Episquamata</taxon>
        <taxon>Toxicofera</taxon>
        <taxon>Serpentes</taxon>
        <taxon>Colubroidea</taxon>
        <taxon>Elapidae</taxon>
        <taxon>Elapinae</taxon>
        <taxon>Ophiophagus</taxon>
    </lineage>
</organism>
<dbReference type="OrthoDB" id="295078at2759"/>
<proteinExistence type="predicted"/>
<keyword evidence="2" id="KW-1185">Reference proteome</keyword>
<accession>V8NUC8</accession>
<gene>
    <name evidence="1" type="primary">Rabgap1</name>
    <name evidence="1" type="ORF">L345_09082</name>
</gene>
<name>V8NUC8_OPHHA</name>
<dbReference type="EMBL" id="AZIM01001978">
    <property type="protein sequence ID" value="ETE65142.1"/>
    <property type="molecule type" value="Genomic_DNA"/>
</dbReference>
<evidence type="ECO:0000313" key="2">
    <source>
        <dbReference type="Proteomes" id="UP000018936"/>
    </source>
</evidence>
<sequence length="469" mass="51625">MSSYPRLETKLFQKHSTKGRNAEFWELRSTSLKVAKNEFLKRAFAPKLVFAVTSRDSCKASLADSAPEFTVVFLQTFHVQLSNVISARGSKIGRRKRRTTMSVGSLVLSEREHQGPLKILWLHTCKRPELDFFGLCLQWGIPEFLSPLLRATQKRDDSDIALFVFSRSFLLQATYDPRFPFFSKKEMDDKASVGKISVSSDSVSTLNSEDFVLISRQGDETPSTNNGSDDEKTGLKVGVLTQLPKDDKPSVVKLMIPLLGAPAAPEKKLGWCIASSSAGPISPFPLPRWSSQVALMLSPTPAPPPPLFRLLVGPAVDREWRSGRGFPPKAALCQSFWPCKTKNAFSAWRPANLASHPPALWHARNVIKRAGRQNTVGKAPPDSGLENFPKKGIYVGNEKKRLRTIFHAVASGLCFTSEGQCVCGGGWPRVGVATVDVVMLGPSLSSLQSQPIAPNNLGPHFTDLRRMKG</sequence>